<dbReference type="PROSITE" id="PS00101">
    <property type="entry name" value="HEXAPEP_TRANSFERASES"/>
    <property type="match status" value="1"/>
</dbReference>
<dbReference type="InterPro" id="IPR018357">
    <property type="entry name" value="Hexapep_transf_CS"/>
</dbReference>
<keyword evidence="2 4" id="KW-0808">Transferase</keyword>
<dbReference type="CDD" id="cd03354">
    <property type="entry name" value="LbH_SAT"/>
    <property type="match status" value="1"/>
</dbReference>
<dbReference type="GO" id="GO:0009001">
    <property type="term" value="F:serine O-acetyltransferase activity"/>
    <property type="evidence" value="ECO:0007669"/>
    <property type="project" value="UniProtKB-EC"/>
</dbReference>
<dbReference type="EC" id="2.3.1.30" evidence="4"/>
<dbReference type="EMBL" id="CZQC01000015">
    <property type="protein sequence ID" value="CUS40453.1"/>
    <property type="molecule type" value="Genomic_DNA"/>
</dbReference>
<dbReference type="SUPFAM" id="SSF51161">
    <property type="entry name" value="Trimeric LpxA-like enzymes"/>
    <property type="match status" value="1"/>
</dbReference>
<protein>
    <submittedName>
        <fullName evidence="4">Serine acetyltransferase</fullName>
        <ecNumber evidence="4">2.3.1.30</ecNumber>
    </submittedName>
</protein>
<gene>
    <name evidence="4" type="ORF">MGWOODY_Tha1557</name>
</gene>
<evidence type="ECO:0000256" key="3">
    <source>
        <dbReference type="ARBA" id="ARBA00023315"/>
    </source>
</evidence>
<evidence type="ECO:0000256" key="1">
    <source>
        <dbReference type="ARBA" id="ARBA00007274"/>
    </source>
</evidence>
<dbReference type="InterPro" id="IPR001451">
    <property type="entry name" value="Hexapep"/>
</dbReference>
<name>A0A160TA70_9ZZZZ</name>
<dbReference type="AlphaFoldDB" id="A0A160TA70"/>
<accession>A0A160TA70</accession>
<sequence length="194" mass="21071">MFALLRSDLYRKRTYYVRIDNFVNKYLKITFQLGTMYLVSYRLGQFAYSKTAGNFVTRLLAKGLYLISEFLMSSVTGIKVSPTTDIGPGFVIHNFSCIAIDAKKIGQNCTVNQCVSIGADYSGPTGKKPVLGDNVFVGSGAKILGNVVIGDNVVIAANALVLKSVPDNCTVSGVPARVISRQNTSSYLKFDGKE</sequence>
<dbReference type="Pfam" id="PF00132">
    <property type="entry name" value="Hexapep"/>
    <property type="match status" value="1"/>
</dbReference>
<dbReference type="InterPro" id="IPR045304">
    <property type="entry name" value="LbH_SAT"/>
</dbReference>
<dbReference type="GO" id="GO:0005737">
    <property type="term" value="C:cytoplasm"/>
    <property type="evidence" value="ECO:0007669"/>
    <property type="project" value="InterPro"/>
</dbReference>
<evidence type="ECO:0000256" key="2">
    <source>
        <dbReference type="ARBA" id="ARBA00022679"/>
    </source>
</evidence>
<proteinExistence type="inferred from homology"/>
<dbReference type="PANTHER" id="PTHR42811">
    <property type="entry name" value="SERINE ACETYLTRANSFERASE"/>
    <property type="match status" value="1"/>
</dbReference>
<reference evidence="4" key="1">
    <citation type="submission" date="2015-10" db="EMBL/GenBank/DDBJ databases">
        <authorList>
            <person name="Gilbert D.G."/>
        </authorList>
    </citation>
    <scope>NUCLEOTIDE SEQUENCE</scope>
</reference>
<comment type="similarity">
    <text evidence="1">Belongs to the transferase hexapeptide repeat family.</text>
</comment>
<dbReference type="InterPro" id="IPR011004">
    <property type="entry name" value="Trimer_LpxA-like_sf"/>
</dbReference>
<keyword evidence="3 4" id="KW-0012">Acyltransferase</keyword>
<dbReference type="PIRSF" id="PIRSF000441">
    <property type="entry name" value="CysE"/>
    <property type="match status" value="1"/>
</dbReference>
<organism evidence="4">
    <name type="scientific">hydrothermal vent metagenome</name>
    <dbReference type="NCBI Taxonomy" id="652676"/>
    <lineage>
        <taxon>unclassified sequences</taxon>
        <taxon>metagenomes</taxon>
        <taxon>ecological metagenomes</taxon>
    </lineage>
</organism>
<dbReference type="Gene3D" id="2.160.10.10">
    <property type="entry name" value="Hexapeptide repeat proteins"/>
    <property type="match status" value="1"/>
</dbReference>
<dbReference type="GO" id="GO:0006535">
    <property type="term" value="P:cysteine biosynthetic process from serine"/>
    <property type="evidence" value="ECO:0007669"/>
    <property type="project" value="InterPro"/>
</dbReference>
<evidence type="ECO:0000313" key="4">
    <source>
        <dbReference type="EMBL" id="CUS40453.1"/>
    </source>
</evidence>
<dbReference type="InterPro" id="IPR005881">
    <property type="entry name" value="Ser_O-AcTrfase"/>
</dbReference>